<dbReference type="RefSeq" id="XP_016612476.1">
    <property type="nucleotide sequence ID" value="XM_016748499.1"/>
</dbReference>
<dbReference type="GeneID" id="27683912"/>
<feature type="region of interest" description="Disordered" evidence="2">
    <location>
        <begin position="342"/>
        <end position="369"/>
    </location>
</feature>
<evidence type="ECO:0000256" key="2">
    <source>
        <dbReference type="SAM" id="MobiDB-lite"/>
    </source>
</evidence>
<dbReference type="InterPro" id="IPR019412">
    <property type="entry name" value="IML2/TPR_39"/>
</dbReference>
<dbReference type="EMBL" id="KQ257450">
    <property type="protein sequence ID" value="KND04437.1"/>
    <property type="molecule type" value="Genomic_DNA"/>
</dbReference>
<reference evidence="3 4" key="1">
    <citation type="submission" date="2009-08" db="EMBL/GenBank/DDBJ databases">
        <title>The Genome Sequence of Spizellomyces punctatus strain DAOM BR117.</title>
        <authorList>
            <consortium name="The Broad Institute Genome Sequencing Platform"/>
            <person name="Russ C."/>
            <person name="Cuomo C."/>
            <person name="Shea T."/>
            <person name="Young S.K."/>
            <person name="Zeng Q."/>
            <person name="Koehrsen M."/>
            <person name="Haas B."/>
            <person name="Borodovsky M."/>
            <person name="Guigo R."/>
            <person name="Alvarado L."/>
            <person name="Berlin A."/>
            <person name="Bochicchio J."/>
            <person name="Borenstein D."/>
            <person name="Chapman S."/>
            <person name="Chen Z."/>
            <person name="Engels R."/>
            <person name="Freedman E."/>
            <person name="Gellesch M."/>
            <person name="Goldberg J."/>
            <person name="Griggs A."/>
            <person name="Gujja S."/>
            <person name="Heiman D."/>
            <person name="Hepburn T."/>
            <person name="Howarth C."/>
            <person name="Jen D."/>
            <person name="Larson L."/>
            <person name="Lewis B."/>
            <person name="Mehta T."/>
            <person name="Park D."/>
            <person name="Pearson M."/>
            <person name="Roberts A."/>
            <person name="Saif S."/>
            <person name="Shenoy N."/>
            <person name="Sisk P."/>
            <person name="Stolte C."/>
            <person name="Sykes S."/>
            <person name="Thomson T."/>
            <person name="Walk T."/>
            <person name="White J."/>
            <person name="Yandava C."/>
            <person name="Burger G."/>
            <person name="Gray M.W."/>
            <person name="Holland P.W.H."/>
            <person name="King N."/>
            <person name="Lang F.B.F."/>
            <person name="Roger A.J."/>
            <person name="Ruiz-Trillo I."/>
            <person name="Lander E."/>
            <person name="Nusbaum C."/>
        </authorList>
    </citation>
    <scope>NUCLEOTIDE SEQUENCE [LARGE SCALE GENOMIC DNA]</scope>
    <source>
        <strain evidence="3 4">DAOM BR117</strain>
    </source>
</reference>
<dbReference type="PANTHER" id="PTHR31859">
    <property type="entry name" value="TETRATRICOPEPTIDE REPEAT PROTEIN 39 FAMILY MEMBER"/>
    <property type="match status" value="1"/>
</dbReference>
<dbReference type="OMA" id="ELMWAHC"/>
<feature type="region of interest" description="Disordered" evidence="2">
    <location>
        <begin position="1"/>
        <end position="88"/>
    </location>
</feature>
<name>A0A0L0HTL3_SPIPD</name>
<dbReference type="InterPro" id="IPR011990">
    <property type="entry name" value="TPR-like_helical_dom_sf"/>
</dbReference>
<gene>
    <name evidence="3" type="ORF">SPPG_00166</name>
</gene>
<evidence type="ECO:0000313" key="4">
    <source>
        <dbReference type="Proteomes" id="UP000053201"/>
    </source>
</evidence>
<keyword evidence="1" id="KW-0175">Coiled coil</keyword>
<dbReference type="SUPFAM" id="SSF48452">
    <property type="entry name" value="TPR-like"/>
    <property type="match status" value="1"/>
</dbReference>
<evidence type="ECO:0000313" key="3">
    <source>
        <dbReference type="EMBL" id="KND04437.1"/>
    </source>
</evidence>
<proteinExistence type="predicted"/>
<feature type="compositionally biased region" description="Acidic residues" evidence="2">
    <location>
        <begin position="39"/>
        <end position="66"/>
    </location>
</feature>
<dbReference type="FunCoup" id="A0A0L0HTL3">
    <property type="interactions" value="65"/>
</dbReference>
<dbReference type="GO" id="GO:0005829">
    <property type="term" value="C:cytosol"/>
    <property type="evidence" value="ECO:0007669"/>
    <property type="project" value="TreeGrafter"/>
</dbReference>
<protein>
    <recommendedName>
        <fullName evidence="5">Tetratricopeptide repeat protein 39B</fullName>
    </recommendedName>
</protein>
<evidence type="ECO:0000256" key="1">
    <source>
        <dbReference type="SAM" id="Coils"/>
    </source>
</evidence>
<evidence type="ECO:0008006" key="5">
    <source>
        <dbReference type="Google" id="ProtNLM"/>
    </source>
</evidence>
<feature type="coiled-coil region" evidence="1">
    <location>
        <begin position="594"/>
        <end position="621"/>
    </location>
</feature>
<dbReference type="GO" id="GO:0005741">
    <property type="term" value="C:mitochondrial outer membrane"/>
    <property type="evidence" value="ECO:0007669"/>
    <property type="project" value="TreeGrafter"/>
</dbReference>
<dbReference type="Gene3D" id="1.25.40.1040">
    <property type="match status" value="1"/>
</dbReference>
<organism evidence="3 4">
    <name type="scientific">Spizellomyces punctatus (strain DAOM BR117)</name>
    <dbReference type="NCBI Taxonomy" id="645134"/>
    <lineage>
        <taxon>Eukaryota</taxon>
        <taxon>Fungi</taxon>
        <taxon>Fungi incertae sedis</taxon>
        <taxon>Chytridiomycota</taxon>
        <taxon>Chytridiomycota incertae sedis</taxon>
        <taxon>Chytridiomycetes</taxon>
        <taxon>Spizellomycetales</taxon>
        <taxon>Spizellomycetaceae</taxon>
        <taxon>Spizellomyces</taxon>
    </lineage>
</organism>
<dbReference type="VEuPathDB" id="FungiDB:SPPG_00166"/>
<dbReference type="AlphaFoldDB" id="A0A0L0HTL3"/>
<dbReference type="PANTHER" id="PTHR31859:SF1">
    <property type="entry name" value="TETRATRICOPEPTIDE REPEAT PROTEIN 39C"/>
    <property type="match status" value="1"/>
</dbReference>
<dbReference type="Proteomes" id="UP000053201">
    <property type="component" value="Unassembled WGS sequence"/>
</dbReference>
<dbReference type="OrthoDB" id="43460at2759"/>
<dbReference type="eggNOG" id="KOG3783">
    <property type="taxonomic scope" value="Eukaryota"/>
</dbReference>
<accession>A0A0L0HTL3</accession>
<dbReference type="GO" id="GO:0005634">
    <property type="term" value="C:nucleus"/>
    <property type="evidence" value="ECO:0007669"/>
    <property type="project" value="TreeGrafter"/>
</dbReference>
<dbReference type="InParanoid" id="A0A0L0HTL3"/>
<keyword evidence="4" id="KW-1185">Reference proteome</keyword>
<sequence>MSVARPSPIDSTSDAGARAKEMELATPTAQKSKLASAPLDDDGDDPQSMYEEDEADSDEAEFEDASEDLKAAAESGNDTAPDSATDGATKIKLDKKEIKSLLADAEKNVLVDIAEVEYAVDMFLNSRFVEPERYLKQKYCRSMYYTLGYAVILWLKSVMTFDPADVEGATDALRNTLEMATLFRKEQGLVASFTGMVMRAKEGSHLKNMTTLQRHAELVYAEAHLLKSMLSLVTDTNMVAFVREGLNIRSAYNVYKSCYRFLQRVYDEEGGAQGLVKNGVDEHFVSGVLLGVGGFNVTLSMLPGKVLRLFELIGFSGDRDFGLSRLEIGGKWPVNDRTAIISRGKSHKPGKGNSGAKGLHSREDSLPAGSDINRVPFAMPETNSKTGGLRKFLCDLVLLGYHIILSSAVQLPDCDIPFAKEILSVSLKKYPDSFIFLALHGRLFQTEGKPSAAIAEYKRVMNLQSDWRQLVHVCVWDSGICNGALGDWTEAANCYEVLFKESRWSKAIYRYMQAVYLYAIDEEKNRDTVAAMLKEVPKLTQKIAGKSIPMEKFVSRKSRKFALQNNRLLLPHFEILYLWNGFDVIPQEMLSKFLDRLDIALKGLEAQLEKSNSSSNNEEEVLPYDTFYDDLCLARFLKGVLTRETAIPNSETLLPVTELAKQPRPSQSTIQTLNYASRQLEFVVHHADKIKLDHWVLPFARLELGKLYARSGEYGKARREFGAALNGGFAEDEVGEGMKRPSLENTLHFRVHNAIVKLDVLEKLVGERP</sequence>
<dbReference type="Pfam" id="PF10300">
    <property type="entry name" value="Iml2-TPR_39"/>
    <property type="match status" value="2"/>
</dbReference>